<keyword evidence="1 5" id="KW-0540">Nuclease</keyword>
<feature type="compositionally biased region" description="Polar residues" evidence="7">
    <location>
        <begin position="144"/>
        <end position="156"/>
    </location>
</feature>
<dbReference type="GO" id="GO:0070336">
    <property type="term" value="F:flap-structured DNA binding"/>
    <property type="evidence" value="ECO:0007669"/>
    <property type="project" value="TreeGrafter"/>
</dbReference>
<dbReference type="GO" id="GO:0046872">
    <property type="term" value="F:metal ion binding"/>
    <property type="evidence" value="ECO:0007669"/>
    <property type="project" value="UniProtKB-KW"/>
</dbReference>
<evidence type="ECO:0000256" key="2">
    <source>
        <dbReference type="ARBA" id="ARBA00022723"/>
    </source>
</evidence>
<proteinExistence type="inferred from homology"/>
<dbReference type="OrthoDB" id="76364at2759"/>
<dbReference type="EMBL" id="CADCXU010033961">
    <property type="protein sequence ID" value="CAB0019445.1"/>
    <property type="molecule type" value="Genomic_DNA"/>
</dbReference>
<comment type="similarity">
    <text evidence="5">Belongs to the FAN1 family.</text>
</comment>
<dbReference type="GO" id="GO:0017108">
    <property type="term" value="F:5'-flap endonuclease activity"/>
    <property type="evidence" value="ECO:0007669"/>
    <property type="project" value="TreeGrafter"/>
</dbReference>
<evidence type="ECO:0000256" key="4">
    <source>
        <dbReference type="ARBA" id="ARBA00022842"/>
    </source>
</evidence>
<evidence type="ECO:0000313" key="10">
    <source>
        <dbReference type="Proteomes" id="UP000479000"/>
    </source>
</evidence>
<dbReference type="InterPro" id="IPR033315">
    <property type="entry name" value="Fan1-like"/>
</dbReference>
<sequence>MGCASSAPLVQQGLDAAKKAMSREKDQMESKSKDIAESTAGAANSMMDSVVHAKDEAVEKLQGSDNDDSYFHGSRRRSKKSPAKRARISDVGSESTIGDIFNNISSLPTSTPNQASTATRSRKPTSNYKSFNNLTNDSLSNSNRPGSNALAQNAKQLETGKSWGFSPSKSDESLGRLKSLVEGAMVSSSDEEIELSGVKTRARKTANPKSDSFQNRMANAMLELDNSENEADESDSTDSIIEASTQPSIYSAKTILDLKESNGNQKDIYDQTTQLLVTEEDRNLPDQIDIVDCDTDPPSPIEENEDISSEEVIDLFPTTNPNRTNCELRPVKSEFPDCRANDQNSVEIVNLVDSCSIVDLCDSSIEVSCSSKIPIEPLPKAGPSKPTKTFSPSKKRLMDVVLAECETFSPYPLTVDPLNSFVGQYFKLDSDAKDVFDQLLIPSLDNDVRWMRCTDESIADQLVDNDLFMFLDHQDDFFSRLAILLNASELSMLFSRLDPHPGFNSEAMRTHLLQDISSCILPKCKNGFVEKAATTWFAKRFIKMRPKASYSAKMALDILALPLNLYEKAVKHGDMARYFETLLAEVDSGRKRLLELVPVNPSSLISTEAEFRTFAESFALKFNNCFPKHQRPQLPGMQSLSELCAAFAIVFYSHSYQVNENPIFAFQVSNLVRALDEKIVLLHTDDDEVLKAKFLCLDLLLQQEVTQFATKGLWAKRKMLYLGKIFGVQCNAQQLEDVLSQNVSPLEMQVRTNFVAQILSSKKKGLTAAERREIRATLKDPSFKKTVLKIKWPTGDQRKANLVVSPYEEYFRKNYPNHVPNPGPLLMNAIFLAFWPVIYHQLDDVFFTNFQNSPIDWGGEKFYERRQGFFSVRVAGFAEKGIDSLISSIEDCIRRFSGSHCIVDWPLVDGKMREMRSLLKVLGLDKFLLIAKYVLQKASEREIGFPELAMWDSRMKLELVGLKNPSDPLYYHQFVWLEKLTEFGISAQECQVAWMR</sequence>
<feature type="coiled-coil region" evidence="6">
    <location>
        <begin position="210"/>
        <end position="237"/>
    </location>
</feature>
<dbReference type="EC" id="3.1.4.1" evidence="5"/>
<comment type="function">
    <text evidence="5">Nuclease required for the repair of DNA interstrand cross-links (ICL). Acts as a 5'-3' exonuclease that anchors at a cut end of DNA and cleaves DNA successively at every third nucleotide, allowing to excise an ICL from one strand through flanking incisions.</text>
</comment>
<keyword evidence="5" id="KW-0464">Manganese</keyword>
<accession>A0A6H5HRD2</accession>
<keyword evidence="4 5" id="KW-0460">Magnesium</keyword>
<feature type="compositionally biased region" description="Polar residues" evidence="7">
    <location>
        <begin position="92"/>
        <end position="129"/>
    </location>
</feature>
<name>A0A6H5HRD2_9HEMI</name>
<feature type="compositionally biased region" description="Basic residues" evidence="7">
    <location>
        <begin position="73"/>
        <end position="86"/>
    </location>
</feature>
<dbReference type="PANTHER" id="PTHR15749:SF4">
    <property type="entry name" value="FANCONI-ASSOCIATED NUCLEASE 1"/>
    <property type="match status" value="1"/>
</dbReference>
<dbReference type="GO" id="GO:0004528">
    <property type="term" value="F:phosphodiesterase I activity"/>
    <property type="evidence" value="ECO:0007669"/>
    <property type="project" value="UniProtKB-EC"/>
</dbReference>
<evidence type="ECO:0000256" key="1">
    <source>
        <dbReference type="ARBA" id="ARBA00022722"/>
    </source>
</evidence>
<dbReference type="Pfam" id="PF08774">
    <property type="entry name" value="VRR_NUC"/>
    <property type="match status" value="1"/>
</dbReference>
<dbReference type="PANTHER" id="PTHR15749">
    <property type="entry name" value="FANCONI-ASSOCIATED NUCLEASE 1"/>
    <property type="match status" value="1"/>
</dbReference>
<feature type="domain" description="VRR-NUC" evidence="8">
    <location>
        <begin position="903"/>
        <end position="994"/>
    </location>
</feature>
<protein>
    <recommendedName>
        <fullName evidence="5">Fanconi-associated nuclease</fullName>
        <ecNumber evidence="5">3.1.4.1</ecNumber>
    </recommendedName>
</protein>
<keyword evidence="5" id="KW-0539">Nucleus</keyword>
<evidence type="ECO:0000256" key="7">
    <source>
        <dbReference type="SAM" id="MobiDB-lite"/>
    </source>
</evidence>
<comment type="cofactor">
    <cofactor evidence="5">
        <name>Mg(2+)</name>
        <dbReference type="ChEBI" id="CHEBI:18420"/>
    </cofactor>
    <cofactor evidence="5">
        <name>Mn(2+)</name>
        <dbReference type="ChEBI" id="CHEBI:29035"/>
    </cofactor>
</comment>
<comment type="subcellular location">
    <subcellularLocation>
        <location evidence="5">Nucleus</location>
    </subcellularLocation>
</comment>
<evidence type="ECO:0000256" key="6">
    <source>
        <dbReference type="SAM" id="Coils"/>
    </source>
</evidence>
<feature type="compositionally biased region" description="Low complexity" evidence="7">
    <location>
        <begin position="130"/>
        <end position="143"/>
    </location>
</feature>
<keyword evidence="2 5" id="KW-0479">Metal-binding</keyword>
<evidence type="ECO:0000259" key="8">
    <source>
        <dbReference type="Pfam" id="PF08774"/>
    </source>
</evidence>
<organism evidence="9 10">
    <name type="scientific">Nesidiocoris tenuis</name>
    <dbReference type="NCBI Taxonomy" id="355587"/>
    <lineage>
        <taxon>Eukaryota</taxon>
        <taxon>Metazoa</taxon>
        <taxon>Ecdysozoa</taxon>
        <taxon>Arthropoda</taxon>
        <taxon>Hexapoda</taxon>
        <taxon>Insecta</taxon>
        <taxon>Pterygota</taxon>
        <taxon>Neoptera</taxon>
        <taxon>Paraneoptera</taxon>
        <taxon>Hemiptera</taxon>
        <taxon>Heteroptera</taxon>
        <taxon>Panheteroptera</taxon>
        <taxon>Cimicomorpha</taxon>
        <taxon>Miridae</taxon>
        <taxon>Dicyphina</taxon>
        <taxon>Nesidiocoris</taxon>
    </lineage>
</organism>
<dbReference type="GO" id="GO:0008409">
    <property type="term" value="F:5'-3' exonuclease activity"/>
    <property type="evidence" value="ECO:0007669"/>
    <property type="project" value="TreeGrafter"/>
</dbReference>
<dbReference type="InterPro" id="IPR014883">
    <property type="entry name" value="VRR_NUC"/>
</dbReference>
<evidence type="ECO:0000256" key="5">
    <source>
        <dbReference type="RuleBase" id="RU365033"/>
    </source>
</evidence>
<keyword evidence="6" id="KW-0175">Coiled coil</keyword>
<reference evidence="9 10" key="1">
    <citation type="submission" date="2020-02" db="EMBL/GenBank/DDBJ databases">
        <authorList>
            <person name="Ferguson B K."/>
        </authorList>
    </citation>
    <scope>NUCLEOTIDE SEQUENCE [LARGE SCALE GENOMIC DNA]</scope>
</reference>
<dbReference type="Proteomes" id="UP000479000">
    <property type="component" value="Unassembled WGS sequence"/>
</dbReference>
<evidence type="ECO:0000313" key="9">
    <source>
        <dbReference type="EMBL" id="CAB0019445.1"/>
    </source>
</evidence>
<keyword evidence="5" id="KW-0227">DNA damage</keyword>
<comment type="catalytic activity">
    <reaction evidence="5">
        <text>Hydrolytically removes 5'-nucleotides successively from the 3'-hydroxy termini of 3'-hydroxy-terminated oligonucleotides.</text>
        <dbReference type="EC" id="3.1.4.1"/>
    </reaction>
</comment>
<dbReference type="GO" id="GO:0036297">
    <property type="term" value="P:interstrand cross-link repair"/>
    <property type="evidence" value="ECO:0007669"/>
    <property type="project" value="InterPro"/>
</dbReference>
<dbReference type="AlphaFoldDB" id="A0A6H5HRD2"/>
<keyword evidence="5" id="KW-0234">DNA repair</keyword>
<gene>
    <name evidence="9" type="ORF">NTEN_LOCUS23157</name>
</gene>
<keyword evidence="3 5" id="KW-0378">Hydrolase</keyword>
<feature type="compositionally biased region" description="Basic and acidic residues" evidence="7">
    <location>
        <begin position="16"/>
        <end position="36"/>
    </location>
</feature>
<evidence type="ECO:0000256" key="3">
    <source>
        <dbReference type="ARBA" id="ARBA00022801"/>
    </source>
</evidence>
<keyword evidence="10" id="KW-1185">Reference proteome</keyword>
<feature type="region of interest" description="Disordered" evidence="7">
    <location>
        <begin position="1"/>
        <end position="173"/>
    </location>
</feature>
<dbReference type="GO" id="GO:0005634">
    <property type="term" value="C:nucleus"/>
    <property type="evidence" value="ECO:0007669"/>
    <property type="project" value="UniProtKB-SubCell"/>
</dbReference>